<reference evidence="2 3" key="1">
    <citation type="journal article" date="2024" name="Nat. Commun.">
        <title>Phylogenomics reveals the evolutionary origins of lichenization in chlorophyte algae.</title>
        <authorList>
            <person name="Puginier C."/>
            <person name="Libourel C."/>
            <person name="Otte J."/>
            <person name="Skaloud P."/>
            <person name="Haon M."/>
            <person name="Grisel S."/>
            <person name="Petersen M."/>
            <person name="Berrin J.G."/>
            <person name="Delaux P.M."/>
            <person name="Dal Grande F."/>
            <person name="Keller J."/>
        </authorList>
    </citation>
    <scope>NUCLEOTIDE SEQUENCE [LARGE SCALE GENOMIC DNA]</scope>
    <source>
        <strain evidence="2 3">SAG 2145</strain>
    </source>
</reference>
<dbReference type="Gene3D" id="3.40.50.1000">
    <property type="entry name" value="HAD superfamily/HAD-like"/>
    <property type="match status" value="1"/>
</dbReference>
<feature type="compositionally biased region" description="Acidic residues" evidence="1">
    <location>
        <begin position="355"/>
        <end position="367"/>
    </location>
</feature>
<gene>
    <name evidence="2" type="ORF">WJX74_005840</name>
</gene>
<proteinExistence type="predicted"/>
<protein>
    <submittedName>
        <fullName evidence="2">Uncharacterized protein</fullName>
    </submittedName>
</protein>
<keyword evidence="3" id="KW-1185">Reference proteome</keyword>
<dbReference type="EMBL" id="JALJOS010000003">
    <property type="protein sequence ID" value="KAK9841437.1"/>
    <property type="molecule type" value="Genomic_DNA"/>
</dbReference>
<feature type="region of interest" description="Disordered" evidence="1">
    <location>
        <begin position="355"/>
        <end position="381"/>
    </location>
</feature>
<dbReference type="PANTHER" id="PTHR47108:SF1">
    <property type="entry name" value="5-AMINO-6-(5-PHOSPHO-D-RIBITYLAMINO)URACIL PHOSPHATASE, CHLOROPLASTIC"/>
    <property type="match status" value="1"/>
</dbReference>
<dbReference type="Pfam" id="PF13419">
    <property type="entry name" value="HAD_2"/>
    <property type="match status" value="1"/>
</dbReference>
<dbReference type="AlphaFoldDB" id="A0AAW1S653"/>
<dbReference type="InterPro" id="IPR023214">
    <property type="entry name" value="HAD_sf"/>
</dbReference>
<dbReference type="InterPro" id="IPR023198">
    <property type="entry name" value="PGP-like_dom2"/>
</dbReference>
<sequence length="381" mass="42642">MALSRPLSELPDSARALHLSHPPQQRPSLLLPGWHRKIQGLAGLQHRIPTEELGAYARGIRLSQRQLARQLQCYAAPATPTLPLPAQAPAADENDTASLKPLPRNVENLADDPSIANPLQRLERLGTGWMGVIMEYEGVLVADTADLHSRAWQQLAQEEGKPTPLHWAMKKAEGMKPEQVIQETFCWSRNPMEVRRLAARKEELYRVLLGDRTPMVPPGVTSLLNILQTNKVPVAVGCSAPEARVRPTLRENDMIGVFDAIVTAEDVHRGRPDPECYLYAAQQIQRPPLRCVVVGNSNQTVEAAHEVGMQCVVVAGRTPMYELTAADMVVRQLDELSFINLKQLFRMEHMVGPQEEEELQEELEEPEAQQMPRTATTTMWR</sequence>
<evidence type="ECO:0000256" key="1">
    <source>
        <dbReference type="SAM" id="MobiDB-lite"/>
    </source>
</evidence>
<feature type="compositionally biased region" description="Polar residues" evidence="1">
    <location>
        <begin position="371"/>
        <end position="381"/>
    </location>
</feature>
<dbReference type="SUPFAM" id="SSF56784">
    <property type="entry name" value="HAD-like"/>
    <property type="match status" value="1"/>
</dbReference>
<dbReference type="PANTHER" id="PTHR47108">
    <property type="entry name" value="5-AMINO-6-(5-PHOSPHO-D-RIBITYLAMINO)URACIL PHOSPHATASE, CHLOROPLASTIC"/>
    <property type="match status" value="1"/>
</dbReference>
<dbReference type="NCBIfam" id="TIGR01509">
    <property type="entry name" value="HAD-SF-IA-v3"/>
    <property type="match status" value="1"/>
</dbReference>
<dbReference type="Proteomes" id="UP001438707">
    <property type="component" value="Unassembled WGS sequence"/>
</dbReference>
<dbReference type="InterPro" id="IPR036412">
    <property type="entry name" value="HAD-like_sf"/>
</dbReference>
<accession>A0AAW1S653</accession>
<dbReference type="CDD" id="cd07505">
    <property type="entry name" value="HAD_BPGM-like"/>
    <property type="match status" value="1"/>
</dbReference>
<evidence type="ECO:0000313" key="2">
    <source>
        <dbReference type="EMBL" id="KAK9841437.1"/>
    </source>
</evidence>
<organism evidence="2 3">
    <name type="scientific">Apatococcus lobatus</name>
    <dbReference type="NCBI Taxonomy" id="904363"/>
    <lineage>
        <taxon>Eukaryota</taxon>
        <taxon>Viridiplantae</taxon>
        <taxon>Chlorophyta</taxon>
        <taxon>core chlorophytes</taxon>
        <taxon>Trebouxiophyceae</taxon>
        <taxon>Chlorellales</taxon>
        <taxon>Chlorellaceae</taxon>
        <taxon>Apatococcus</taxon>
    </lineage>
</organism>
<dbReference type="InterPro" id="IPR006439">
    <property type="entry name" value="HAD-SF_hydro_IA"/>
</dbReference>
<dbReference type="InterPro" id="IPR041492">
    <property type="entry name" value="HAD_2"/>
</dbReference>
<comment type="caution">
    <text evidence="2">The sequence shown here is derived from an EMBL/GenBank/DDBJ whole genome shotgun (WGS) entry which is preliminary data.</text>
</comment>
<evidence type="ECO:0000313" key="3">
    <source>
        <dbReference type="Proteomes" id="UP001438707"/>
    </source>
</evidence>
<name>A0AAW1S653_9CHLO</name>
<dbReference type="Gene3D" id="1.10.150.240">
    <property type="entry name" value="Putative phosphatase, domain 2"/>
    <property type="match status" value="1"/>
</dbReference>